<keyword evidence="11" id="KW-1185">Reference proteome</keyword>
<comment type="similarity">
    <text evidence="2">Belongs to the aromatic acid exporter (TC 2.A.85) family.</text>
</comment>
<comment type="subcellular location">
    <subcellularLocation>
        <location evidence="1">Membrane</location>
        <topology evidence="1">Multi-pass membrane protein</topology>
    </subcellularLocation>
</comment>
<keyword evidence="5 9" id="KW-1133">Transmembrane helix</keyword>
<name>A0A5J5BNW2_9ASTE</name>
<gene>
    <name evidence="10" type="ORF">F0562_022388</name>
</gene>
<dbReference type="GO" id="GO:0034220">
    <property type="term" value="P:monoatomic ion transmembrane transport"/>
    <property type="evidence" value="ECO:0007669"/>
    <property type="project" value="UniProtKB-KW"/>
</dbReference>
<keyword evidence="8" id="KW-0407">Ion channel</keyword>
<proteinExistence type="inferred from homology"/>
<evidence type="ECO:0000256" key="8">
    <source>
        <dbReference type="ARBA" id="ARBA00023303"/>
    </source>
</evidence>
<dbReference type="OrthoDB" id="68611at2759"/>
<keyword evidence="7 9" id="KW-0472">Membrane</keyword>
<dbReference type="AlphaFoldDB" id="A0A5J5BNW2"/>
<evidence type="ECO:0000256" key="7">
    <source>
        <dbReference type="ARBA" id="ARBA00023136"/>
    </source>
</evidence>
<evidence type="ECO:0000313" key="11">
    <source>
        <dbReference type="Proteomes" id="UP000325577"/>
    </source>
</evidence>
<keyword evidence="3" id="KW-0813">Transport</keyword>
<evidence type="ECO:0000313" key="10">
    <source>
        <dbReference type="EMBL" id="KAA8544344.1"/>
    </source>
</evidence>
<evidence type="ECO:0000256" key="5">
    <source>
        <dbReference type="ARBA" id="ARBA00022989"/>
    </source>
</evidence>
<feature type="transmembrane region" description="Helical" evidence="9">
    <location>
        <begin position="80"/>
        <end position="99"/>
    </location>
</feature>
<evidence type="ECO:0008006" key="12">
    <source>
        <dbReference type="Google" id="ProtNLM"/>
    </source>
</evidence>
<sequence length="485" mass="53131">MEAASSNQNAGAFARSKGWLKAFPEKLRAKVVEFARTAKKVGQDDPRRIIHALKVGLAMTSVSMFYYFNPLEDGFGDSTMWAVLSVIVVFEFSVGATLGKGLNRGIATFLAGCLGVGVHCLATLTGERGQPILLGLFVFLIAAMVTFLRFFPRIKARFDYGLMIFILTFCLISVSKYEDEEVLDNAFERLSTILMGASTAVITCIIIWPVWAGDDLHNLVATNIEKLGTFLEGFGGEYFRVSGDGQSQEGDKAFLQGYRSVLNSKGTEESLANFAKWEPHHGRFTFRHPWNQYLTVGALTRQCAYKIEAISRYLNSDIKTPPEIQSKIEEACTKMSSECGKALKELALAIKTMTLPSLADPHIANSKIASKNLKALLKTQLWEDNDLLEMIPAATVASLLIDVVASTDKIAEAVHKLAFLAHFKRVEAIYPQAEEQPATILLPATVQPCSCIKESSHVIVIEGSYPVSTNNGNSSSLAAVRPIEA</sequence>
<feature type="transmembrane region" description="Helical" evidence="9">
    <location>
        <begin position="49"/>
        <end position="68"/>
    </location>
</feature>
<keyword evidence="4 9" id="KW-0812">Transmembrane</keyword>
<keyword evidence="6" id="KW-0406">Ion transport</keyword>
<feature type="transmembrane region" description="Helical" evidence="9">
    <location>
        <begin position="106"/>
        <end position="126"/>
    </location>
</feature>
<dbReference type="Proteomes" id="UP000325577">
    <property type="component" value="Linkage Group LG11"/>
</dbReference>
<dbReference type="PANTHER" id="PTHR31086">
    <property type="entry name" value="ALUMINUM-ACTIVATED MALATE TRANSPORTER 10"/>
    <property type="match status" value="1"/>
</dbReference>
<evidence type="ECO:0000256" key="9">
    <source>
        <dbReference type="SAM" id="Phobius"/>
    </source>
</evidence>
<dbReference type="EMBL" id="CM018034">
    <property type="protein sequence ID" value="KAA8544344.1"/>
    <property type="molecule type" value="Genomic_DNA"/>
</dbReference>
<protein>
    <recommendedName>
        <fullName evidence="12">Aluminum-activated malate transporter</fullName>
    </recommendedName>
</protein>
<feature type="transmembrane region" description="Helical" evidence="9">
    <location>
        <begin position="189"/>
        <end position="211"/>
    </location>
</feature>
<evidence type="ECO:0000256" key="1">
    <source>
        <dbReference type="ARBA" id="ARBA00004141"/>
    </source>
</evidence>
<dbReference type="InterPro" id="IPR020966">
    <property type="entry name" value="ALMT"/>
</dbReference>
<dbReference type="GO" id="GO:0015743">
    <property type="term" value="P:malate transport"/>
    <property type="evidence" value="ECO:0007669"/>
    <property type="project" value="InterPro"/>
</dbReference>
<dbReference type="Pfam" id="PF11744">
    <property type="entry name" value="ALMT"/>
    <property type="match status" value="2"/>
</dbReference>
<evidence type="ECO:0000256" key="4">
    <source>
        <dbReference type="ARBA" id="ARBA00022692"/>
    </source>
</evidence>
<dbReference type="GO" id="GO:0016020">
    <property type="term" value="C:membrane"/>
    <property type="evidence" value="ECO:0007669"/>
    <property type="project" value="UniProtKB-SubCell"/>
</dbReference>
<accession>A0A5J5BNW2</accession>
<reference evidence="10 11" key="1">
    <citation type="submission" date="2019-09" db="EMBL/GenBank/DDBJ databases">
        <title>A chromosome-level genome assembly of the Chinese tupelo Nyssa sinensis.</title>
        <authorList>
            <person name="Yang X."/>
            <person name="Kang M."/>
            <person name="Yang Y."/>
            <person name="Xiong H."/>
            <person name="Wang M."/>
            <person name="Zhang Z."/>
            <person name="Wang Z."/>
            <person name="Wu H."/>
            <person name="Ma T."/>
            <person name="Liu J."/>
            <person name="Xi Z."/>
        </authorList>
    </citation>
    <scope>NUCLEOTIDE SEQUENCE [LARGE SCALE GENOMIC DNA]</scope>
    <source>
        <strain evidence="10">J267</strain>
        <tissue evidence="10">Leaf</tissue>
    </source>
</reference>
<evidence type="ECO:0000256" key="3">
    <source>
        <dbReference type="ARBA" id="ARBA00022448"/>
    </source>
</evidence>
<evidence type="ECO:0000256" key="6">
    <source>
        <dbReference type="ARBA" id="ARBA00023065"/>
    </source>
</evidence>
<feature type="transmembrane region" description="Helical" evidence="9">
    <location>
        <begin position="132"/>
        <end position="151"/>
    </location>
</feature>
<organism evidence="10 11">
    <name type="scientific">Nyssa sinensis</name>
    <dbReference type="NCBI Taxonomy" id="561372"/>
    <lineage>
        <taxon>Eukaryota</taxon>
        <taxon>Viridiplantae</taxon>
        <taxon>Streptophyta</taxon>
        <taxon>Embryophyta</taxon>
        <taxon>Tracheophyta</taxon>
        <taxon>Spermatophyta</taxon>
        <taxon>Magnoliopsida</taxon>
        <taxon>eudicotyledons</taxon>
        <taxon>Gunneridae</taxon>
        <taxon>Pentapetalae</taxon>
        <taxon>asterids</taxon>
        <taxon>Cornales</taxon>
        <taxon>Nyssaceae</taxon>
        <taxon>Nyssa</taxon>
    </lineage>
</organism>
<evidence type="ECO:0000256" key="2">
    <source>
        <dbReference type="ARBA" id="ARBA00007079"/>
    </source>
</evidence>
<feature type="transmembrane region" description="Helical" evidence="9">
    <location>
        <begin position="158"/>
        <end position="177"/>
    </location>
</feature>